<dbReference type="FunFam" id="1.20.1740.10:FF:000013">
    <property type="entry name" value="Solute carrier family 12 member"/>
    <property type="match status" value="1"/>
</dbReference>
<keyword evidence="8" id="KW-0406">Ion transport</keyword>
<dbReference type="GO" id="GO:0055064">
    <property type="term" value="P:chloride ion homeostasis"/>
    <property type="evidence" value="ECO:0007669"/>
    <property type="project" value="TreeGrafter"/>
</dbReference>
<dbReference type="GO" id="GO:0016020">
    <property type="term" value="C:membrane"/>
    <property type="evidence" value="ECO:0007669"/>
    <property type="project" value="UniProtKB-SubCell"/>
</dbReference>
<comment type="subcellular location">
    <subcellularLocation>
        <location evidence="1">Membrane</location>
        <topology evidence="1">Multi-pass membrane protein</topology>
    </subcellularLocation>
</comment>
<evidence type="ECO:0000256" key="8">
    <source>
        <dbReference type="ARBA" id="ARBA00023065"/>
    </source>
</evidence>
<dbReference type="Gene3D" id="1.20.1740.10">
    <property type="entry name" value="Amino acid/polyamine transporter I"/>
    <property type="match status" value="1"/>
</dbReference>
<dbReference type="PANTHER" id="PTHR11827">
    <property type="entry name" value="SOLUTE CARRIER FAMILY 12, CATION COTRANSPORTERS"/>
    <property type="match status" value="1"/>
</dbReference>
<evidence type="ECO:0000256" key="5">
    <source>
        <dbReference type="ARBA" id="ARBA00022692"/>
    </source>
</evidence>
<evidence type="ECO:0000256" key="10">
    <source>
        <dbReference type="ARBA" id="ARBA00023180"/>
    </source>
</evidence>
<dbReference type="OrthoDB" id="2020542at2759"/>
<dbReference type="Pfam" id="PF00324">
    <property type="entry name" value="AA_permease"/>
    <property type="match status" value="1"/>
</dbReference>
<dbReference type="GO" id="GO:0008511">
    <property type="term" value="F:sodium:potassium:chloride symporter activity"/>
    <property type="evidence" value="ECO:0007669"/>
    <property type="project" value="TreeGrafter"/>
</dbReference>
<protein>
    <recommendedName>
        <fullName evidence="3">Solute carrier family 12 member 9</fullName>
    </recommendedName>
</protein>
<organism evidence="14 15">
    <name type="scientific">Desmophyllum pertusum</name>
    <dbReference type="NCBI Taxonomy" id="174260"/>
    <lineage>
        <taxon>Eukaryota</taxon>
        <taxon>Metazoa</taxon>
        <taxon>Cnidaria</taxon>
        <taxon>Anthozoa</taxon>
        <taxon>Hexacorallia</taxon>
        <taxon>Scleractinia</taxon>
        <taxon>Caryophylliina</taxon>
        <taxon>Caryophylliidae</taxon>
        <taxon>Desmophyllum</taxon>
    </lineage>
</organism>
<feature type="transmembrane region" description="Helical" evidence="12">
    <location>
        <begin position="148"/>
        <end position="170"/>
    </location>
</feature>
<evidence type="ECO:0000256" key="9">
    <source>
        <dbReference type="ARBA" id="ARBA00023136"/>
    </source>
</evidence>
<dbReference type="PANTHER" id="PTHR11827:SF103">
    <property type="entry name" value="SODIUM CHLORIDE COTRANSPORTER 69, ISOFORM E"/>
    <property type="match status" value="1"/>
</dbReference>
<dbReference type="Proteomes" id="UP001163046">
    <property type="component" value="Unassembled WGS sequence"/>
</dbReference>
<feature type="transmembrane region" description="Helical" evidence="12">
    <location>
        <begin position="104"/>
        <end position="128"/>
    </location>
</feature>
<evidence type="ECO:0000256" key="12">
    <source>
        <dbReference type="SAM" id="Phobius"/>
    </source>
</evidence>
<evidence type="ECO:0000256" key="7">
    <source>
        <dbReference type="ARBA" id="ARBA00022989"/>
    </source>
</evidence>
<dbReference type="InterPro" id="IPR002443">
    <property type="entry name" value="SLC12A1/SLC12A2"/>
</dbReference>
<evidence type="ECO:0000256" key="11">
    <source>
        <dbReference type="ARBA" id="ARBA00023214"/>
    </source>
</evidence>
<accession>A0A9W9YMS3</accession>
<keyword evidence="11" id="KW-0868">Chloride</keyword>
<reference evidence="14" key="1">
    <citation type="submission" date="2023-01" db="EMBL/GenBank/DDBJ databases">
        <title>Genome assembly of the deep-sea coral Lophelia pertusa.</title>
        <authorList>
            <person name="Herrera S."/>
            <person name="Cordes E."/>
        </authorList>
    </citation>
    <scope>NUCLEOTIDE SEQUENCE</scope>
    <source>
        <strain evidence="14">USNM1676648</strain>
        <tissue evidence="14">Polyp</tissue>
    </source>
</reference>
<dbReference type="GO" id="GO:1990573">
    <property type="term" value="P:potassium ion import across plasma membrane"/>
    <property type="evidence" value="ECO:0007669"/>
    <property type="project" value="TreeGrafter"/>
</dbReference>
<gene>
    <name evidence="14" type="ORF">OS493_020736</name>
</gene>
<feature type="transmembrane region" description="Helical" evidence="12">
    <location>
        <begin position="177"/>
        <end position="197"/>
    </location>
</feature>
<evidence type="ECO:0000259" key="13">
    <source>
        <dbReference type="Pfam" id="PF00324"/>
    </source>
</evidence>
<evidence type="ECO:0000256" key="4">
    <source>
        <dbReference type="ARBA" id="ARBA00022448"/>
    </source>
</evidence>
<dbReference type="PRINTS" id="PR01207">
    <property type="entry name" value="NAKCLTRNSPRT"/>
</dbReference>
<dbReference type="GO" id="GO:0006884">
    <property type="term" value="P:cell volume homeostasis"/>
    <property type="evidence" value="ECO:0007669"/>
    <property type="project" value="TreeGrafter"/>
</dbReference>
<proteinExistence type="inferred from homology"/>
<dbReference type="InterPro" id="IPR004842">
    <property type="entry name" value="SLC12A_fam"/>
</dbReference>
<evidence type="ECO:0000256" key="6">
    <source>
        <dbReference type="ARBA" id="ARBA00022847"/>
    </source>
</evidence>
<feature type="transmembrane region" description="Helical" evidence="12">
    <location>
        <begin position="265"/>
        <end position="284"/>
    </location>
</feature>
<keyword evidence="5 12" id="KW-0812">Transmembrane</keyword>
<dbReference type="InterPro" id="IPR004841">
    <property type="entry name" value="AA-permease/SLC12A_dom"/>
</dbReference>
<dbReference type="AlphaFoldDB" id="A0A9W9YMS3"/>
<keyword evidence="9 12" id="KW-0472">Membrane</keyword>
<feature type="transmembrane region" description="Helical" evidence="12">
    <location>
        <begin position="231"/>
        <end position="253"/>
    </location>
</feature>
<dbReference type="EMBL" id="MU827314">
    <property type="protein sequence ID" value="KAJ7358898.1"/>
    <property type="molecule type" value="Genomic_DNA"/>
</dbReference>
<evidence type="ECO:0000256" key="3">
    <source>
        <dbReference type="ARBA" id="ARBA00019359"/>
    </source>
</evidence>
<comment type="similarity">
    <text evidence="2">Belongs to the SLC12A transporter family.</text>
</comment>
<keyword evidence="7 12" id="KW-1133">Transmembrane helix</keyword>
<sequence>MVASAVMKLSFMSKKTRRPRSPPSLDGSRASCCGCLLNIWGVMLYLRLSWVTGQAGIGWSTVIVVLSAVVTLFTTLSMSAVCTNGEVKGGGAYYLISRSLGPEFGGSIGLIFSVANAVAVSLYVVGFAETVKDLIRENGVDVEVVGELNIIRIVGIATVLLLLGVTLIGLEWVVRTQMFLLCILVISIVDVIVGTIIGPQNDTSRARGFTGLDYDLFKENFGPAYRDGENFFSVFAVFFPAATGILAGVNISGDLKDAQKGIPKGTLWAILISTIVYVALDWLAGACVMRDASGVVLAVINQTISATGVPPQHCSVENTCEYGLMNDFQVWIHV</sequence>
<feature type="domain" description="Amino acid permease/ SLC12A" evidence="13">
    <location>
        <begin position="34"/>
        <end position="329"/>
    </location>
</feature>
<comment type="caution">
    <text evidence="14">The sequence shown here is derived from an EMBL/GenBank/DDBJ whole genome shotgun (WGS) entry which is preliminary data.</text>
</comment>
<keyword evidence="4" id="KW-0813">Transport</keyword>
<dbReference type="GO" id="GO:0055078">
    <property type="term" value="P:sodium ion homeostasis"/>
    <property type="evidence" value="ECO:0007669"/>
    <property type="project" value="TreeGrafter"/>
</dbReference>
<evidence type="ECO:0000313" key="15">
    <source>
        <dbReference type="Proteomes" id="UP001163046"/>
    </source>
</evidence>
<keyword evidence="10" id="KW-0325">Glycoprotein</keyword>
<keyword evidence="15" id="KW-1185">Reference proteome</keyword>
<evidence type="ECO:0000256" key="1">
    <source>
        <dbReference type="ARBA" id="ARBA00004141"/>
    </source>
</evidence>
<name>A0A9W9YMS3_9CNID</name>
<dbReference type="GO" id="GO:0055075">
    <property type="term" value="P:potassium ion homeostasis"/>
    <property type="evidence" value="ECO:0007669"/>
    <property type="project" value="TreeGrafter"/>
</dbReference>
<evidence type="ECO:0000313" key="14">
    <source>
        <dbReference type="EMBL" id="KAJ7358898.1"/>
    </source>
</evidence>
<evidence type="ECO:0000256" key="2">
    <source>
        <dbReference type="ARBA" id="ARBA00010593"/>
    </source>
</evidence>
<keyword evidence="6" id="KW-0769">Symport</keyword>
<feature type="transmembrane region" description="Helical" evidence="12">
    <location>
        <begin position="57"/>
        <end position="83"/>
    </location>
</feature>